<dbReference type="RefSeq" id="WP_078712079.1">
    <property type="nucleotide sequence ID" value="NZ_FUWY01000004.1"/>
</dbReference>
<dbReference type="SUPFAM" id="SSF55729">
    <property type="entry name" value="Acyl-CoA N-acyltransferases (Nat)"/>
    <property type="match status" value="1"/>
</dbReference>
<keyword evidence="3" id="KW-1185">Reference proteome</keyword>
<proteinExistence type="predicted"/>
<dbReference type="InterPro" id="IPR000182">
    <property type="entry name" value="GNAT_dom"/>
</dbReference>
<keyword evidence="2" id="KW-0808">Transferase</keyword>
<dbReference type="InterPro" id="IPR013653">
    <property type="entry name" value="GCN5-like_dom"/>
</dbReference>
<dbReference type="Pfam" id="PF08445">
    <property type="entry name" value="FR47"/>
    <property type="match status" value="1"/>
</dbReference>
<name>A0A1T4NMS6_9FIRM</name>
<feature type="domain" description="N-acetyltransferase" evidence="1">
    <location>
        <begin position="105"/>
        <end position="226"/>
    </location>
</feature>
<sequence length="226" mass="26342">MNLDKNKRKYCNLIHLKSDPMVSNLLETETSIVLYKRDMECYFIACEMMSEVDQILAVIDTSKNNGFCINTKELRPYLPGMEDAFECWNYLYEKDSIDFEVRDDVEIRELDDSYYDFVLEHYHGYDDPNYIQSRLASGNLWGVFKEDVCMGFIGYHDEGSMGLLVILDQYKRLGLGTYMEKYLIDKTLKQGRLPFAQVHPDNVASKNLQEKLGLKEDQNIVTWGNG</sequence>
<dbReference type="Proteomes" id="UP000243297">
    <property type="component" value="Unassembled WGS sequence"/>
</dbReference>
<dbReference type="InterPro" id="IPR016181">
    <property type="entry name" value="Acyl_CoA_acyltransferase"/>
</dbReference>
<evidence type="ECO:0000313" key="3">
    <source>
        <dbReference type="Proteomes" id="UP000243297"/>
    </source>
</evidence>
<dbReference type="STRING" id="118967.SAMN02745191_1690"/>
<protein>
    <submittedName>
        <fullName evidence="2">L-amino acid N-acyltransferase YncA</fullName>
    </submittedName>
</protein>
<evidence type="ECO:0000259" key="1">
    <source>
        <dbReference type="PROSITE" id="PS51186"/>
    </source>
</evidence>
<accession>A0A1T4NMS6</accession>
<gene>
    <name evidence="2" type="ORF">SAMN02745191_1690</name>
</gene>
<organism evidence="2 3">
    <name type="scientific">Anaerorhabdus furcosa</name>
    <dbReference type="NCBI Taxonomy" id="118967"/>
    <lineage>
        <taxon>Bacteria</taxon>
        <taxon>Bacillati</taxon>
        <taxon>Bacillota</taxon>
        <taxon>Erysipelotrichia</taxon>
        <taxon>Erysipelotrichales</taxon>
        <taxon>Erysipelotrichaceae</taxon>
        <taxon>Anaerorhabdus</taxon>
    </lineage>
</organism>
<keyword evidence="2" id="KW-0012">Acyltransferase</keyword>
<evidence type="ECO:0000313" key="2">
    <source>
        <dbReference type="EMBL" id="SJZ80038.1"/>
    </source>
</evidence>
<dbReference type="AlphaFoldDB" id="A0A1T4NMS6"/>
<reference evidence="3" key="1">
    <citation type="submission" date="2017-02" db="EMBL/GenBank/DDBJ databases">
        <authorList>
            <person name="Varghese N."/>
            <person name="Submissions S."/>
        </authorList>
    </citation>
    <scope>NUCLEOTIDE SEQUENCE [LARGE SCALE GENOMIC DNA]</scope>
    <source>
        <strain evidence="3">ATCC 25662</strain>
    </source>
</reference>
<dbReference type="EMBL" id="FUWY01000004">
    <property type="protein sequence ID" value="SJZ80038.1"/>
    <property type="molecule type" value="Genomic_DNA"/>
</dbReference>
<dbReference type="GO" id="GO:0016747">
    <property type="term" value="F:acyltransferase activity, transferring groups other than amino-acyl groups"/>
    <property type="evidence" value="ECO:0007669"/>
    <property type="project" value="InterPro"/>
</dbReference>
<dbReference type="PROSITE" id="PS51186">
    <property type="entry name" value="GNAT"/>
    <property type="match status" value="1"/>
</dbReference>
<dbReference type="Gene3D" id="3.40.630.30">
    <property type="match status" value="1"/>
</dbReference>
<dbReference type="OrthoDB" id="9797456at2"/>